<dbReference type="GO" id="GO:0016788">
    <property type="term" value="F:hydrolase activity, acting on ester bonds"/>
    <property type="evidence" value="ECO:0007669"/>
    <property type="project" value="UniProtKB-ARBA"/>
</dbReference>
<sequence>MLLVMAGSAMGAGCRAADGIDAATTTVANAAASQSGDAMAPAVASDGRRALAVIGDSDSHSYHDGILLGQGSDGRGGRYHATTWQWTEVLGRLRGDQLDLGEWGTWGEAGLLARTQSALGEEDVRSPRKQDYRYNFAISGYGCDDVIGAPQREFPALARLMDGDPARWADGIVVIRLGVNTFGLQDDLQRLAQDPADPQVLADIDQCLQVIGQGVAMLRGQRPRLDILLVGIFNNAHWAAYTDQWQSAQAIGNIDRGLDRFDDGLKSLAGSDPHIAFFSDRDWFARHWGGRDQRGLPAYHPVRLGRLRVDNSQGDAPTNATLADGHAGTIWNGLWAQALVQALNDDFNAGLRPVTGDEIATLLRPAAD</sequence>
<name>A0A0R0D2C1_9GAMM</name>
<gene>
    <name evidence="1" type="ORF">ABB29_01680</name>
</gene>
<dbReference type="InterPro" id="IPR036514">
    <property type="entry name" value="SGNH_hydro_sf"/>
</dbReference>
<evidence type="ECO:0000313" key="2">
    <source>
        <dbReference type="Proteomes" id="UP000052052"/>
    </source>
</evidence>
<reference evidence="1 2" key="1">
    <citation type="submission" date="2015-05" db="EMBL/GenBank/DDBJ databases">
        <title>Genome sequencing and analysis of members of genus Stenotrophomonas.</title>
        <authorList>
            <person name="Patil P.P."/>
            <person name="Midha S."/>
            <person name="Patil P.B."/>
        </authorList>
    </citation>
    <scope>NUCLEOTIDE SEQUENCE [LARGE SCALE GENOMIC DNA]</scope>
    <source>
        <strain evidence="1 2">DSM 21858</strain>
    </source>
</reference>
<accession>A0A0R0D2C1</accession>
<dbReference type="Gene3D" id="3.40.50.1110">
    <property type="entry name" value="SGNH hydrolase"/>
    <property type="match status" value="1"/>
</dbReference>
<dbReference type="AlphaFoldDB" id="A0A0R0D2C1"/>
<protein>
    <recommendedName>
        <fullName evidence="3">SGNH hydrolase-type esterase domain-containing protein</fullName>
    </recommendedName>
</protein>
<evidence type="ECO:0008006" key="3">
    <source>
        <dbReference type="Google" id="ProtNLM"/>
    </source>
</evidence>
<dbReference type="Proteomes" id="UP000052052">
    <property type="component" value="Unassembled WGS sequence"/>
</dbReference>
<evidence type="ECO:0000313" key="1">
    <source>
        <dbReference type="EMBL" id="KRG71512.1"/>
    </source>
</evidence>
<dbReference type="PATRIC" id="fig|344882.3.peg.1533"/>
<proteinExistence type="predicted"/>
<dbReference type="EMBL" id="LDJL01000002">
    <property type="protein sequence ID" value="KRG71512.1"/>
    <property type="molecule type" value="Genomic_DNA"/>
</dbReference>
<comment type="caution">
    <text evidence="1">The sequence shown here is derived from an EMBL/GenBank/DDBJ whole genome shotgun (WGS) entry which is preliminary data.</text>
</comment>
<keyword evidence="2" id="KW-1185">Reference proteome</keyword>
<organism evidence="1 2">
    <name type="scientific">Pseudoxanthomonas dokdonensis</name>
    <dbReference type="NCBI Taxonomy" id="344882"/>
    <lineage>
        <taxon>Bacteria</taxon>
        <taxon>Pseudomonadati</taxon>
        <taxon>Pseudomonadota</taxon>
        <taxon>Gammaproteobacteria</taxon>
        <taxon>Lysobacterales</taxon>
        <taxon>Lysobacteraceae</taxon>
        <taxon>Pseudoxanthomonas</taxon>
    </lineage>
</organism>
<dbReference type="SUPFAM" id="SSF52266">
    <property type="entry name" value="SGNH hydrolase"/>
    <property type="match status" value="1"/>
</dbReference>